<comment type="catalytic activity">
    <reaction evidence="1 6">
        <text>Cleavage of hydrophobic, N-terminal signal or leader sequences from secreted and periplasmic proteins.</text>
        <dbReference type="EC" id="3.4.21.89"/>
    </reaction>
</comment>
<evidence type="ECO:0000313" key="11">
    <source>
        <dbReference type="Proteomes" id="UP000195141"/>
    </source>
</evidence>
<gene>
    <name evidence="9" type="ORF">A5888_001613</name>
    <name evidence="10" type="ORF">A5888_002850</name>
</gene>
<evidence type="ECO:0000256" key="6">
    <source>
        <dbReference type="RuleBase" id="RU362042"/>
    </source>
</evidence>
<accession>A0A242K8H7</accession>
<keyword evidence="11" id="KW-1185">Reference proteome</keyword>
<dbReference type="EC" id="3.4.21.89" evidence="4 6"/>
<dbReference type="EMBL" id="NGMM01000002">
    <property type="protein sequence ID" value="OTP17475.1"/>
    <property type="molecule type" value="Genomic_DNA"/>
</dbReference>
<dbReference type="PRINTS" id="PR00727">
    <property type="entry name" value="LEADERPTASE"/>
</dbReference>
<dbReference type="Gene3D" id="2.10.109.10">
    <property type="entry name" value="Umud Fragment, subunit A"/>
    <property type="match status" value="1"/>
</dbReference>
<dbReference type="InterPro" id="IPR000223">
    <property type="entry name" value="Pept_S26A_signal_pept_1"/>
</dbReference>
<evidence type="ECO:0000259" key="8">
    <source>
        <dbReference type="Pfam" id="PF10502"/>
    </source>
</evidence>
<keyword evidence="6" id="KW-0472">Membrane</keyword>
<dbReference type="GO" id="GO:0004252">
    <property type="term" value="F:serine-type endopeptidase activity"/>
    <property type="evidence" value="ECO:0007669"/>
    <property type="project" value="InterPro"/>
</dbReference>
<reference evidence="10" key="3">
    <citation type="submission" date="2024-03" db="EMBL/GenBank/DDBJ databases">
        <title>The Genome Sequence of Enterococcus sp. DIV0242b.</title>
        <authorList>
            <consortium name="The Broad Institute Genomics Platform"/>
            <consortium name="The Broad Institute Microbial Omics Core"/>
            <consortium name="The Broad Institute Genomic Center for Infectious Diseases"/>
            <person name="Earl A."/>
            <person name="Manson A."/>
            <person name="Gilmore M."/>
            <person name="Schwartman J."/>
            <person name="Shea T."/>
            <person name="Abouelleil A."/>
            <person name="Cao P."/>
            <person name="Chapman S."/>
            <person name="Cusick C."/>
            <person name="Young S."/>
            <person name="Neafsey D."/>
            <person name="Nusbaum C."/>
            <person name="Birren B."/>
        </authorList>
    </citation>
    <scope>NUCLEOTIDE SEQUENCE</scope>
    <source>
        <strain evidence="10">9E7_DIV0242</strain>
    </source>
</reference>
<evidence type="ECO:0000256" key="2">
    <source>
        <dbReference type="ARBA" id="ARBA00004401"/>
    </source>
</evidence>
<keyword evidence="6" id="KW-0812">Transmembrane</keyword>
<dbReference type="EMBL" id="CP147247">
    <property type="protein sequence ID" value="WYJ91082.1"/>
    <property type="molecule type" value="Genomic_DNA"/>
</dbReference>
<organism evidence="9">
    <name type="scientific">Candidatus Enterococcus clewellii</name>
    <dbReference type="NCBI Taxonomy" id="1834193"/>
    <lineage>
        <taxon>Bacteria</taxon>
        <taxon>Bacillati</taxon>
        <taxon>Bacillota</taxon>
        <taxon>Bacilli</taxon>
        <taxon>Lactobacillales</taxon>
        <taxon>Enterococcaceae</taxon>
        <taxon>Enterococcus</taxon>
    </lineage>
</organism>
<dbReference type="GO" id="GO:0005886">
    <property type="term" value="C:plasma membrane"/>
    <property type="evidence" value="ECO:0007669"/>
    <property type="project" value="UniProtKB-SubCell"/>
</dbReference>
<dbReference type="Proteomes" id="UP000195141">
    <property type="component" value="Chromosome"/>
</dbReference>
<feature type="region of interest" description="Disordered" evidence="7">
    <location>
        <begin position="1"/>
        <end position="72"/>
    </location>
</feature>
<dbReference type="Pfam" id="PF10502">
    <property type="entry name" value="Peptidase_S26"/>
    <property type="match status" value="1"/>
</dbReference>
<protein>
    <recommendedName>
        <fullName evidence="4 6">Signal peptidase I</fullName>
        <ecNumber evidence="4 6">3.4.21.89</ecNumber>
    </recommendedName>
</protein>
<dbReference type="NCBIfam" id="TIGR02227">
    <property type="entry name" value="sigpep_I_bact"/>
    <property type="match status" value="1"/>
</dbReference>
<dbReference type="PANTHER" id="PTHR43390:SF1">
    <property type="entry name" value="CHLOROPLAST PROCESSING PEPTIDASE"/>
    <property type="match status" value="1"/>
</dbReference>
<dbReference type="GO" id="GO:0009003">
    <property type="term" value="F:signal peptidase activity"/>
    <property type="evidence" value="ECO:0007669"/>
    <property type="project" value="UniProtKB-EC"/>
</dbReference>
<feature type="compositionally biased region" description="Basic and acidic residues" evidence="7">
    <location>
        <begin position="32"/>
        <end position="41"/>
    </location>
</feature>
<dbReference type="InterPro" id="IPR019758">
    <property type="entry name" value="Pept_S26A_signal_pept_1_CS"/>
</dbReference>
<feature type="compositionally biased region" description="Basic residues" evidence="7">
    <location>
        <begin position="56"/>
        <end position="72"/>
    </location>
</feature>
<dbReference type="OrthoDB" id="9802919at2"/>
<evidence type="ECO:0000313" key="10">
    <source>
        <dbReference type="EMBL" id="WYJ91082.1"/>
    </source>
</evidence>
<evidence type="ECO:0000256" key="5">
    <source>
        <dbReference type="ARBA" id="ARBA00022801"/>
    </source>
</evidence>
<evidence type="ECO:0000256" key="7">
    <source>
        <dbReference type="SAM" id="MobiDB-lite"/>
    </source>
</evidence>
<comment type="similarity">
    <text evidence="3 6">Belongs to the peptidase S26 family.</text>
</comment>
<sequence>MGKTNRSKTARRKTNTEKTVESTTPKTRQKKRTDTAVEKKSAKVKRTQSKRGSQNIKHRTARKKMTKRKQKRKRRMDFLREIGVTFLIVGLLFFLARTFVFALPRMEGYAMSMTLGDSDRLFVNRLSEAKRFDLIYFRHPTTGELLIRRVIGLSGEEIRYKEDTLYVNGEIKVERFLGTMIAQAEQENHLYTEDFTLKEVTGAALVPKDGYFVLGDNRMYSVDSRTFGFINKSDIVGVVKMKFLPLHEMERF</sequence>
<reference evidence="10" key="2">
    <citation type="submission" date="2017-05" db="EMBL/GenBank/DDBJ databases">
        <authorList>
            <consortium name="The Broad Institute Genomics Platform"/>
            <consortium name="The Broad Institute Genomic Center for Infectious Diseases"/>
            <person name="Earl A."/>
            <person name="Manson A."/>
            <person name="Schwartman J."/>
            <person name="Gilmore M."/>
            <person name="Abouelleil A."/>
            <person name="Cao P."/>
            <person name="Chapman S."/>
            <person name="Cusick C."/>
            <person name="Shea T."/>
            <person name="Young S."/>
            <person name="Neafsey D."/>
            <person name="Nusbaum C."/>
            <person name="Birren B."/>
        </authorList>
    </citation>
    <scope>NUCLEOTIDE SEQUENCE</scope>
    <source>
        <strain evidence="10">9E7_DIV0242</strain>
    </source>
</reference>
<feature type="compositionally biased region" description="Basic residues" evidence="7">
    <location>
        <begin position="1"/>
        <end position="13"/>
    </location>
</feature>
<name>A0A242K8H7_9ENTE</name>
<feature type="domain" description="Peptidase S26" evidence="8">
    <location>
        <begin position="80"/>
        <end position="243"/>
    </location>
</feature>
<dbReference type="CDD" id="cd06530">
    <property type="entry name" value="S26_SPase_I"/>
    <property type="match status" value="1"/>
</dbReference>
<comment type="subcellular location">
    <subcellularLocation>
        <location evidence="2">Cell membrane</location>
        <topology evidence="2">Single-pass type II membrane protein</topology>
    </subcellularLocation>
    <subcellularLocation>
        <location evidence="6">Membrane</location>
        <topology evidence="6">Single-pass type II membrane protein</topology>
    </subcellularLocation>
</comment>
<reference evidence="9" key="1">
    <citation type="submission" date="2017-05" db="EMBL/GenBank/DDBJ databases">
        <title>The Genome Sequence of Enterococcus sp. 9E7_DIV0242.</title>
        <authorList>
            <consortium name="The Broad Institute Genomics Platform"/>
            <consortium name="The Broad Institute Genomic Center for Infectious Diseases"/>
            <person name="Earl A."/>
            <person name="Manson A."/>
            <person name="Schwartman J."/>
            <person name="Gilmore M."/>
            <person name="Abouelleil A."/>
            <person name="Cao P."/>
            <person name="Chapman S."/>
            <person name="Cusick C."/>
            <person name="Shea T."/>
            <person name="Young S."/>
            <person name="Neafsey D."/>
            <person name="Nusbaum C."/>
            <person name="Birren B."/>
        </authorList>
    </citation>
    <scope>NUCLEOTIDE SEQUENCE [LARGE SCALE GENOMIC DNA]</scope>
    <source>
        <strain evidence="9">9E7_DIV0242</strain>
    </source>
</reference>
<evidence type="ECO:0000313" key="9">
    <source>
        <dbReference type="EMBL" id="OTP17475.1"/>
    </source>
</evidence>
<dbReference type="InterPro" id="IPR019533">
    <property type="entry name" value="Peptidase_S26"/>
</dbReference>
<dbReference type="AlphaFoldDB" id="A0A242K8H7"/>
<keyword evidence="6" id="KW-1133">Transmembrane helix</keyword>
<feature type="transmembrane region" description="Helical" evidence="6">
    <location>
        <begin position="78"/>
        <end position="103"/>
    </location>
</feature>
<keyword evidence="5 6" id="KW-0378">Hydrolase</keyword>
<dbReference type="InterPro" id="IPR036286">
    <property type="entry name" value="LexA/Signal_pep-like_sf"/>
</dbReference>
<dbReference type="RefSeq" id="WP_086348684.1">
    <property type="nucleotide sequence ID" value="NZ_CP147247.1"/>
</dbReference>
<keyword evidence="6" id="KW-0645">Protease</keyword>
<evidence type="ECO:0000256" key="1">
    <source>
        <dbReference type="ARBA" id="ARBA00000677"/>
    </source>
</evidence>
<dbReference type="PROSITE" id="PS00761">
    <property type="entry name" value="SPASE_I_3"/>
    <property type="match status" value="1"/>
</dbReference>
<dbReference type="GO" id="GO:0006465">
    <property type="term" value="P:signal peptide processing"/>
    <property type="evidence" value="ECO:0007669"/>
    <property type="project" value="InterPro"/>
</dbReference>
<evidence type="ECO:0000256" key="4">
    <source>
        <dbReference type="ARBA" id="ARBA00013208"/>
    </source>
</evidence>
<proteinExistence type="inferred from homology"/>
<dbReference type="PANTHER" id="PTHR43390">
    <property type="entry name" value="SIGNAL PEPTIDASE I"/>
    <property type="match status" value="1"/>
</dbReference>
<evidence type="ECO:0000256" key="3">
    <source>
        <dbReference type="ARBA" id="ARBA00009370"/>
    </source>
</evidence>
<dbReference type="SUPFAM" id="SSF51306">
    <property type="entry name" value="LexA/Signal peptidase"/>
    <property type="match status" value="1"/>
</dbReference>